<evidence type="ECO:0000256" key="1">
    <source>
        <dbReference type="SAM" id="MobiDB-lite"/>
    </source>
</evidence>
<name>A0AAN7AD28_9PEZI</name>
<feature type="compositionally biased region" description="Basic residues" evidence="1">
    <location>
        <begin position="212"/>
        <end position="230"/>
    </location>
</feature>
<accession>A0AAN7AD28</accession>
<reference evidence="2" key="1">
    <citation type="journal article" date="2023" name="Mol. Phylogenet. Evol.">
        <title>Genome-scale phylogeny and comparative genomics of the fungal order Sordariales.</title>
        <authorList>
            <person name="Hensen N."/>
            <person name="Bonometti L."/>
            <person name="Westerberg I."/>
            <person name="Brannstrom I.O."/>
            <person name="Guillou S."/>
            <person name="Cros-Aarteil S."/>
            <person name="Calhoun S."/>
            <person name="Haridas S."/>
            <person name="Kuo A."/>
            <person name="Mondo S."/>
            <person name="Pangilinan J."/>
            <person name="Riley R."/>
            <person name="LaButti K."/>
            <person name="Andreopoulos B."/>
            <person name="Lipzen A."/>
            <person name="Chen C."/>
            <person name="Yan M."/>
            <person name="Daum C."/>
            <person name="Ng V."/>
            <person name="Clum A."/>
            <person name="Steindorff A."/>
            <person name="Ohm R.A."/>
            <person name="Martin F."/>
            <person name="Silar P."/>
            <person name="Natvig D.O."/>
            <person name="Lalanne C."/>
            <person name="Gautier V."/>
            <person name="Ament-Velasquez S.L."/>
            <person name="Kruys A."/>
            <person name="Hutchinson M.I."/>
            <person name="Powell A.J."/>
            <person name="Barry K."/>
            <person name="Miller A.N."/>
            <person name="Grigoriev I.V."/>
            <person name="Debuchy R."/>
            <person name="Gladieux P."/>
            <person name="Hiltunen Thoren M."/>
            <person name="Johannesson H."/>
        </authorList>
    </citation>
    <scope>NUCLEOTIDE SEQUENCE</scope>
    <source>
        <strain evidence="2">PSN309</strain>
    </source>
</reference>
<feature type="compositionally biased region" description="Acidic residues" evidence="1">
    <location>
        <begin position="380"/>
        <end position="396"/>
    </location>
</feature>
<comment type="caution">
    <text evidence="2">The sequence shown here is derived from an EMBL/GenBank/DDBJ whole genome shotgun (WGS) entry which is preliminary data.</text>
</comment>
<feature type="region of interest" description="Disordered" evidence="1">
    <location>
        <begin position="376"/>
        <end position="396"/>
    </location>
</feature>
<organism evidence="2 3">
    <name type="scientific">Podospora australis</name>
    <dbReference type="NCBI Taxonomy" id="1536484"/>
    <lineage>
        <taxon>Eukaryota</taxon>
        <taxon>Fungi</taxon>
        <taxon>Dikarya</taxon>
        <taxon>Ascomycota</taxon>
        <taxon>Pezizomycotina</taxon>
        <taxon>Sordariomycetes</taxon>
        <taxon>Sordariomycetidae</taxon>
        <taxon>Sordariales</taxon>
        <taxon>Podosporaceae</taxon>
        <taxon>Podospora</taxon>
    </lineage>
</organism>
<evidence type="ECO:0000313" key="2">
    <source>
        <dbReference type="EMBL" id="KAK4182738.1"/>
    </source>
</evidence>
<sequence>MVFTSELAVDGIRSLGAEFIDMERPTNDTIPISKFFSPGTLSGYDTYESPLPSSFSIESDDEEYDRYIYDLDRLEFEETAYLTTHRYLPGRPIEGNPRAKHHTRPLPWGRKKLAKVSAWDEDKLNYERYLFAKQKQAQEKRDEDRWAEQRQQELKRREEWVKRHRVYVPNTSNHPTWDLRYNQEIRWKRSTKNKQLRTQEKEEALRREKERRQKLHKRQREGNQRRKKRGKGEGTRIDNSHFLAQLKADACRHRVIYVGCNCCWRMEQKKLSRSYRRRVDEIEVLCEEGKELVEEMLRGEWDVESCWGDEGEDDDEVFPDETGVRLADLLWGLSGQDDGEQMQILGLEELAKVEEGMLDVCLLERAESQFSWEADLNWDSGDDSEDSEWSFLDTEE</sequence>
<dbReference type="EMBL" id="MU864616">
    <property type="protein sequence ID" value="KAK4182738.1"/>
    <property type="molecule type" value="Genomic_DNA"/>
</dbReference>
<dbReference type="AlphaFoldDB" id="A0AAN7AD28"/>
<reference evidence="2" key="2">
    <citation type="submission" date="2023-05" db="EMBL/GenBank/DDBJ databases">
        <authorList>
            <consortium name="Lawrence Berkeley National Laboratory"/>
            <person name="Steindorff A."/>
            <person name="Hensen N."/>
            <person name="Bonometti L."/>
            <person name="Westerberg I."/>
            <person name="Brannstrom I.O."/>
            <person name="Guillou S."/>
            <person name="Cros-Aarteil S."/>
            <person name="Calhoun S."/>
            <person name="Haridas S."/>
            <person name="Kuo A."/>
            <person name="Mondo S."/>
            <person name="Pangilinan J."/>
            <person name="Riley R."/>
            <person name="Labutti K."/>
            <person name="Andreopoulos B."/>
            <person name="Lipzen A."/>
            <person name="Chen C."/>
            <person name="Yanf M."/>
            <person name="Daum C."/>
            <person name="Ng V."/>
            <person name="Clum A."/>
            <person name="Ohm R."/>
            <person name="Martin F."/>
            <person name="Silar P."/>
            <person name="Natvig D."/>
            <person name="Lalanne C."/>
            <person name="Gautier V."/>
            <person name="Ament-Velasquez S.L."/>
            <person name="Kruys A."/>
            <person name="Hutchinson M.I."/>
            <person name="Powell A.J."/>
            <person name="Barry K."/>
            <person name="Miller A.N."/>
            <person name="Grigoriev I.V."/>
            <person name="Debuchy R."/>
            <person name="Gladieux P."/>
            <person name="Thoren M.H."/>
            <person name="Johannesson H."/>
        </authorList>
    </citation>
    <scope>NUCLEOTIDE SEQUENCE</scope>
    <source>
        <strain evidence="2">PSN309</strain>
    </source>
</reference>
<evidence type="ECO:0000313" key="3">
    <source>
        <dbReference type="Proteomes" id="UP001302126"/>
    </source>
</evidence>
<gene>
    <name evidence="2" type="ORF">QBC35DRAFT_478798</name>
</gene>
<proteinExistence type="predicted"/>
<feature type="compositionally biased region" description="Basic and acidic residues" evidence="1">
    <location>
        <begin position="197"/>
        <end position="211"/>
    </location>
</feature>
<protein>
    <submittedName>
        <fullName evidence="2">Uncharacterized protein</fullName>
    </submittedName>
</protein>
<feature type="region of interest" description="Disordered" evidence="1">
    <location>
        <begin position="192"/>
        <end position="236"/>
    </location>
</feature>
<dbReference type="Proteomes" id="UP001302126">
    <property type="component" value="Unassembled WGS sequence"/>
</dbReference>
<keyword evidence="3" id="KW-1185">Reference proteome</keyword>